<keyword evidence="1" id="KW-1133">Transmembrane helix</keyword>
<dbReference type="RefSeq" id="WP_123239714.1">
    <property type="nucleotide sequence ID" value="NZ_JAAHBY010000009.1"/>
</dbReference>
<keyword evidence="1" id="KW-0472">Membrane</keyword>
<sequence length="120" mass="11942">MADRAEPLRGVTVAARSAWGALLLLAPRALLRPVGPATTTAVVTLRVLGARHLVQAAVTVRRPTPGVFAAGAAVDGLHSLTALALAAVDRRQRSAALANAAVAAGWALLGALVAGRGGAS</sequence>
<keyword evidence="1" id="KW-0812">Transmembrane</keyword>
<reference evidence="2 3" key="1">
    <citation type="submission" date="2018-11" db="EMBL/GenBank/DDBJ databases">
        <title>Micromonospora sp. PPF5-17, a new actinomycetes isolated from a hot spring soil.</title>
        <authorList>
            <person name="Thawai C."/>
        </authorList>
    </citation>
    <scope>NUCLEOTIDE SEQUENCE [LARGE SCALE GENOMIC DNA]</scope>
    <source>
        <strain evidence="2 3">PPF5-17</strain>
    </source>
</reference>
<protein>
    <submittedName>
        <fullName evidence="2">Uncharacterized protein</fullName>
    </submittedName>
</protein>
<proteinExistence type="predicted"/>
<dbReference type="EMBL" id="RJLN01000009">
    <property type="protein sequence ID" value="RNM00595.1"/>
    <property type="molecule type" value="Genomic_DNA"/>
</dbReference>
<feature type="transmembrane region" description="Helical" evidence="1">
    <location>
        <begin position="95"/>
        <end position="114"/>
    </location>
</feature>
<evidence type="ECO:0000313" key="2">
    <source>
        <dbReference type="EMBL" id="RNM00595.1"/>
    </source>
</evidence>
<comment type="caution">
    <text evidence="2">The sequence shown here is derived from an EMBL/GenBank/DDBJ whole genome shotgun (WGS) entry which is preliminary data.</text>
</comment>
<keyword evidence="3" id="KW-1185">Reference proteome</keyword>
<evidence type="ECO:0000256" key="1">
    <source>
        <dbReference type="SAM" id="Phobius"/>
    </source>
</evidence>
<dbReference type="Proteomes" id="UP000280698">
    <property type="component" value="Unassembled WGS sequence"/>
</dbReference>
<gene>
    <name evidence="2" type="ORF">EFE23_05065</name>
</gene>
<organism evidence="2 3">
    <name type="scientific">Micromonospora solifontis</name>
    <dbReference type="NCBI Taxonomy" id="2487138"/>
    <lineage>
        <taxon>Bacteria</taxon>
        <taxon>Bacillati</taxon>
        <taxon>Actinomycetota</taxon>
        <taxon>Actinomycetes</taxon>
        <taxon>Micromonosporales</taxon>
        <taxon>Micromonosporaceae</taxon>
        <taxon>Micromonospora</taxon>
    </lineage>
</organism>
<name>A0ABX9WJW5_9ACTN</name>
<accession>A0ABX9WJW5</accession>
<evidence type="ECO:0000313" key="3">
    <source>
        <dbReference type="Proteomes" id="UP000280698"/>
    </source>
</evidence>